<dbReference type="Gene3D" id="3.40.50.1000">
    <property type="entry name" value="HAD superfamily/HAD-like"/>
    <property type="match status" value="1"/>
</dbReference>
<dbReference type="EMBL" id="JBHSWJ010000002">
    <property type="protein sequence ID" value="MFC6713914.1"/>
    <property type="molecule type" value="Genomic_DNA"/>
</dbReference>
<dbReference type="NCBIfam" id="TIGR01662">
    <property type="entry name" value="HAD-SF-IIIA"/>
    <property type="match status" value="1"/>
</dbReference>
<evidence type="ECO:0000256" key="4">
    <source>
        <dbReference type="ARBA" id="ARBA00022723"/>
    </source>
</evidence>
<keyword evidence="6" id="KW-0119">Carbohydrate metabolism</keyword>
<dbReference type="InterPro" id="IPR036412">
    <property type="entry name" value="HAD-like_sf"/>
</dbReference>
<evidence type="ECO:0000256" key="3">
    <source>
        <dbReference type="ARBA" id="ARBA00022490"/>
    </source>
</evidence>
<proteinExistence type="inferred from homology"/>
<evidence type="ECO:0000313" key="8">
    <source>
        <dbReference type="EMBL" id="MFC6713914.1"/>
    </source>
</evidence>
<keyword evidence="4" id="KW-0479">Metal-binding</keyword>
<keyword evidence="3" id="KW-0963">Cytoplasm</keyword>
<dbReference type="Proteomes" id="UP001596356">
    <property type="component" value="Unassembled WGS sequence"/>
</dbReference>
<dbReference type="InterPro" id="IPR006549">
    <property type="entry name" value="HAD-SF_hydro_IIIA"/>
</dbReference>
<comment type="subcellular location">
    <subcellularLocation>
        <location evidence="1">Cytoplasm</location>
    </subcellularLocation>
</comment>
<evidence type="ECO:0000256" key="7">
    <source>
        <dbReference type="ARBA" id="ARBA00031828"/>
    </source>
</evidence>
<dbReference type="InterPro" id="IPR004446">
    <property type="entry name" value="Heptose_bisP_phosphatase"/>
</dbReference>
<accession>A0ABW2ATB2</accession>
<evidence type="ECO:0000256" key="5">
    <source>
        <dbReference type="ARBA" id="ARBA00022801"/>
    </source>
</evidence>
<dbReference type="NCBIfam" id="TIGR01656">
    <property type="entry name" value="Histidinol-ppas"/>
    <property type="match status" value="1"/>
</dbReference>
<dbReference type="InterPro" id="IPR006543">
    <property type="entry name" value="Histidinol-phos"/>
</dbReference>
<protein>
    <recommendedName>
        <fullName evidence="7">D,D-heptose 1,7-bisphosphate phosphatase</fullName>
    </recommendedName>
</protein>
<organism evidence="8 9">
    <name type="scientific">Branchiibius cervicis</name>
    <dbReference type="NCBI Taxonomy" id="908252"/>
    <lineage>
        <taxon>Bacteria</taxon>
        <taxon>Bacillati</taxon>
        <taxon>Actinomycetota</taxon>
        <taxon>Actinomycetes</taxon>
        <taxon>Micrococcales</taxon>
        <taxon>Dermacoccaceae</taxon>
        <taxon>Branchiibius</taxon>
    </lineage>
</organism>
<sequence>MTLTDDELLGRAAGPIPAADPHAPYDLVFLDRDGTLNEHRPGYVDRPADLILLPDAVAAVRAINDSGARVVLIANQRGIATGALREADLLRVQRELVRRLANGGAHLDAVQVCPHDTGTCRCRKPAPGLLELALARAPWADRARCILFGDQDSDLGAAASADVRGAPRRIRVDGERIGYPRFARRVTWIASILLLSGR</sequence>
<dbReference type="SUPFAM" id="SSF56784">
    <property type="entry name" value="HAD-like"/>
    <property type="match status" value="1"/>
</dbReference>
<comment type="caution">
    <text evidence="8">The sequence shown here is derived from an EMBL/GenBank/DDBJ whole genome shotgun (WGS) entry which is preliminary data.</text>
</comment>
<dbReference type="Pfam" id="PF13242">
    <property type="entry name" value="Hydrolase_like"/>
    <property type="match status" value="1"/>
</dbReference>
<comment type="similarity">
    <text evidence="2">Belongs to the GmhB family.</text>
</comment>
<evidence type="ECO:0000256" key="1">
    <source>
        <dbReference type="ARBA" id="ARBA00004496"/>
    </source>
</evidence>
<evidence type="ECO:0000313" key="9">
    <source>
        <dbReference type="Proteomes" id="UP001596356"/>
    </source>
</evidence>
<dbReference type="PANTHER" id="PTHR42891">
    <property type="entry name" value="D-GLYCERO-BETA-D-MANNO-HEPTOSE-1,7-BISPHOSPHATE 7-PHOSPHATASE"/>
    <property type="match status" value="1"/>
</dbReference>
<evidence type="ECO:0000256" key="6">
    <source>
        <dbReference type="ARBA" id="ARBA00023277"/>
    </source>
</evidence>
<keyword evidence="9" id="KW-1185">Reference proteome</keyword>
<keyword evidence="5" id="KW-0378">Hydrolase</keyword>
<name>A0ABW2ATB2_9MICO</name>
<gene>
    <name evidence="8" type="ORF">ACFQBT_08810</name>
</gene>
<dbReference type="RefSeq" id="WP_377822028.1">
    <property type="nucleotide sequence ID" value="NZ_JBHSWJ010000002.1"/>
</dbReference>
<reference evidence="9" key="1">
    <citation type="journal article" date="2019" name="Int. J. Syst. Evol. Microbiol.">
        <title>The Global Catalogue of Microorganisms (GCM) 10K type strain sequencing project: providing services to taxonomists for standard genome sequencing and annotation.</title>
        <authorList>
            <consortium name="The Broad Institute Genomics Platform"/>
            <consortium name="The Broad Institute Genome Sequencing Center for Infectious Disease"/>
            <person name="Wu L."/>
            <person name="Ma J."/>
        </authorList>
    </citation>
    <scope>NUCLEOTIDE SEQUENCE [LARGE SCALE GENOMIC DNA]</scope>
    <source>
        <strain evidence="9">NBRC 106593</strain>
    </source>
</reference>
<evidence type="ECO:0000256" key="2">
    <source>
        <dbReference type="ARBA" id="ARBA00005628"/>
    </source>
</evidence>
<dbReference type="PANTHER" id="PTHR42891:SF1">
    <property type="entry name" value="D-GLYCERO-BETA-D-MANNO-HEPTOSE-1,7-BISPHOSPHATE 7-PHOSPHATASE"/>
    <property type="match status" value="1"/>
</dbReference>
<dbReference type="InterPro" id="IPR023214">
    <property type="entry name" value="HAD_sf"/>
</dbReference>